<name>A0A0A6RY39_9GAMM</name>
<evidence type="ECO:0000313" key="1">
    <source>
        <dbReference type="EMBL" id="KHD08801.1"/>
    </source>
</evidence>
<dbReference type="AlphaFoldDB" id="A0A0A6RY39"/>
<dbReference type="Proteomes" id="UP000030428">
    <property type="component" value="Unassembled WGS sequence"/>
</dbReference>
<dbReference type="EMBL" id="JSZA02000134">
    <property type="protein sequence ID" value="KHD08801.1"/>
    <property type="molecule type" value="Genomic_DNA"/>
</dbReference>
<protein>
    <submittedName>
        <fullName evidence="1">Uncharacterized protein</fullName>
    </submittedName>
</protein>
<gene>
    <name evidence="1" type="ORF">PN36_24960</name>
</gene>
<reference evidence="1 2" key="1">
    <citation type="journal article" date="2016" name="Front. Microbiol.">
        <title>Single-Cell (Meta-)Genomics of a Dimorphic Candidatus Thiomargarita nelsonii Reveals Genomic Plasticity.</title>
        <authorList>
            <person name="Flood B.E."/>
            <person name="Fliss P."/>
            <person name="Jones D.S."/>
            <person name="Dick G.J."/>
            <person name="Jain S."/>
            <person name="Kaster A.K."/>
            <person name="Winkel M."/>
            <person name="Mussmann M."/>
            <person name="Bailey J."/>
        </authorList>
    </citation>
    <scope>NUCLEOTIDE SEQUENCE [LARGE SCALE GENOMIC DNA]</scope>
    <source>
        <strain evidence="1">Hydrate Ridge</strain>
    </source>
</reference>
<keyword evidence="2" id="KW-1185">Reference proteome</keyword>
<organism evidence="1 2">
    <name type="scientific">Candidatus Thiomargarita nelsonii</name>
    <dbReference type="NCBI Taxonomy" id="1003181"/>
    <lineage>
        <taxon>Bacteria</taxon>
        <taxon>Pseudomonadati</taxon>
        <taxon>Pseudomonadota</taxon>
        <taxon>Gammaproteobacteria</taxon>
        <taxon>Thiotrichales</taxon>
        <taxon>Thiotrichaceae</taxon>
        <taxon>Thiomargarita</taxon>
    </lineage>
</organism>
<accession>A0A0A6RY39</accession>
<sequence>MLIGEAEIVETDIAAGVIPIYIKISQMGLNVLKAHSQMPGQKLLILKFDYKTQYQFRGQDFLFSVNPRRLLADFLDDPRIKAAWKKSERLARKSKNIY</sequence>
<comment type="caution">
    <text evidence="1">The sequence shown here is derived from an EMBL/GenBank/DDBJ whole genome shotgun (WGS) entry which is preliminary data.</text>
</comment>
<proteinExistence type="predicted"/>
<evidence type="ECO:0000313" key="2">
    <source>
        <dbReference type="Proteomes" id="UP000030428"/>
    </source>
</evidence>